<gene>
    <name evidence="1" type="ORF">DPMN_175616</name>
</gene>
<reference evidence="1" key="1">
    <citation type="journal article" date="2019" name="bioRxiv">
        <title>The Genome of the Zebra Mussel, Dreissena polymorpha: A Resource for Invasive Species Research.</title>
        <authorList>
            <person name="McCartney M.A."/>
            <person name="Auch B."/>
            <person name="Kono T."/>
            <person name="Mallez S."/>
            <person name="Zhang Y."/>
            <person name="Obille A."/>
            <person name="Becker A."/>
            <person name="Abrahante J.E."/>
            <person name="Garbe J."/>
            <person name="Badalamenti J.P."/>
            <person name="Herman A."/>
            <person name="Mangelson H."/>
            <person name="Liachko I."/>
            <person name="Sullivan S."/>
            <person name="Sone E.D."/>
            <person name="Koren S."/>
            <person name="Silverstein K.A.T."/>
            <person name="Beckman K.B."/>
            <person name="Gohl D.M."/>
        </authorList>
    </citation>
    <scope>NUCLEOTIDE SEQUENCE</scope>
    <source>
        <strain evidence="1">Duluth1</strain>
        <tissue evidence="1">Whole animal</tissue>
    </source>
</reference>
<evidence type="ECO:0000313" key="1">
    <source>
        <dbReference type="EMBL" id="KAH3774241.1"/>
    </source>
</evidence>
<comment type="caution">
    <text evidence="1">The sequence shown here is derived from an EMBL/GenBank/DDBJ whole genome shotgun (WGS) entry which is preliminary data.</text>
</comment>
<accession>A0A9D4E6V8</accession>
<sequence>MQSSWPSFYSCRQCNPAALHSTDVDNAILLPFILQTKTMQSCFPSFYSCIQCNPASLHSTAVDIAILLPFILQL</sequence>
<reference evidence="1" key="2">
    <citation type="submission" date="2020-11" db="EMBL/GenBank/DDBJ databases">
        <authorList>
            <person name="McCartney M.A."/>
            <person name="Auch B."/>
            <person name="Kono T."/>
            <person name="Mallez S."/>
            <person name="Becker A."/>
            <person name="Gohl D.M."/>
            <person name="Silverstein K.A.T."/>
            <person name="Koren S."/>
            <person name="Bechman K.B."/>
            <person name="Herman A."/>
            <person name="Abrahante J.E."/>
            <person name="Garbe J."/>
        </authorList>
    </citation>
    <scope>NUCLEOTIDE SEQUENCE</scope>
    <source>
        <strain evidence="1">Duluth1</strain>
        <tissue evidence="1">Whole animal</tissue>
    </source>
</reference>
<proteinExistence type="predicted"/>
<dbReference type="AlphaFoldDB" id="A0A9D4E6V8"/>
<organism evidence="1 2">
    <name type="scientific">Dreissena polymorpha</name>
    <name type="common">Zebra mussel</name>
    <name type="synonym">Mytilus polymorpha</name>
    <dbReference type="NCBI Taxonomy" id="45954"/>
    <lineage>
        <taxon>Eukaryota</taxon>
        <taxon>Metazoa</taxon>
        <taxon>Spiralia</taxon>
        <taxon>Lophotrochozoa</taxon>
        <taxon>Mollusca</taxon>
        <taxon>Bivalvia</taxon>
        <taxon>Autobranchia</taxon>
        <taxon>Heteroconchia</taxon>
        <taxon>Euheterodonta</taxon>
        <taxon>Imparidentia</taxon>
        <taxon>Neoheterodontei</taxon>
        <taxon>Myida</taxon>
        <taxon>Dreissenoidea</taxon>
        <taxon>Dreissenidae</taxon>
        <taxon>Dreissena</taxon>
    </lineage>
</organism>
<evidence type="ECO:0000313" key="2">
    <source>
        <dbReference type="Proteomes" id="UP000828390"/>
    </source>
</evidence>
<name>A0A9D4E6V8_DREPO</name>
<dbReference type="Proteomes" id="UP000828390">
    <property type="component" value="Unassembled WGS sequence"/>
</dbReference>
<dbReference type="EMBL" id="JAIWYP010000009">
    <property type="protein sequence ID" value="KAH3774241.1"/>
    <property type="molecule type" value="Genomic_DNA"/>
</dbReference>
<protein>
    <submittedName>
        <fullName evidence="1">Uncharacterized protein</fullName>
    </submittedName>
</protein>
<keyword evidence="2" id="KW-1185">Reference proteome</keyword>